<dbReference type="SUPFAM" id="SSF117281">
    <property type="entry name" value="Kelch motif"/>
    <property type="match status" value="1"/>
</dbReference>
<protein>
    <submittedName>
        <fullName evidence="3">Uncharacterized protein</fullName>
    </submittedName>
</protein>
<dbReference type="GO" id="GO:0005634">
    <property type="term" value="C:nucleus"/>
    <property type="evidence" value="ECO:0007669"/>
    <property type="project" value="UniProtKB-ARBA"/>
</dbReference>
<dbReference type="InterPro" id="IPR015915">
    <property type="entry name" value="Kelch-typ_b-propeller"/>
</dbReference>
<evidence type="ECO:0000256" key="1">
    <source>
        <dbReference type="ARBA" id="ARBA00022441"/>
    </source>
</evidence>
<keyword evidence="4" id="KW-1185">Reference proteome</keyword>
<dbReference type="AlphaFoldDB" id="A0A9Q0L257"/>
<organism evidence="3 4">
    <name type="scientific">Protea cynaroides</name>
    <dbReference type="NCBI Taxonomy" id="273540"/>
    <lineage>
        <taxon>Eukaryota</taxon>
        <taxon>Viridiplantae</taxon>
        <taxon>Streptophyta</taxon>
        <taxon>Embryophyta</taxon>
        <taxon>Tracheophyta</taxon>
        <taxon>Spermatophyta</taxon>
        <taxon>Magnoliopsida</taxon>
        <taxon>Proteales</taxon>
        <taxon>Proteaceae</taxon>
        <taxon>Protea</taxon>
    </lineage>
</organism>
<dbReference type="PANTHER" id="PTHR46122:SF6">
    <property type="entry name" value="OS04G0619300 PROTEIN"/>
    <property type="match status" value="1"/>
</dbReference>
<dbReference type="EMBL" id="JAMYWD010000001">
    <property type="protein sequence ID" value="KAJ4980987.1"/>
    <property type="molecule type" value="Genomic_DNA"/>
</dbReference>
<dbReference type="InterPro" id="IPR006652">
    <property type="entry name" value="Kelch_1"/>
</dbReference>
<evidence type="ECO:0000313" key="3">
    <source>
        <dbReference type="EMBL" id="KAJ4980987.1"/>
    </source>
</evidence>
<evidence type="ECO:0000313" key="4">
    <source>
        <dbReference type="Proteomes" id="UP001141806"/>
    </source>
</evidence>
<comment type="caution">
    <text evidence="3">The sequence shown here is derived from an EMBL/GenBank/DDBJ whole genome shotgun (WGS) entry which is preliminary data.</text>
</comment>
<keyword evidence="2" id="KW-0677">Repeat</keyword>
<proteinExistence type="predicted"/>
<keyword evidence="1" id="KW-0880">Kelch repeat</keyword>
<sequence>MNLPRYLFGSSSYGEIGILAGGIDKNGRILKSVELYNSKLGTWECLSDMNLSRKNCGGFFMDGKFYVLGGISNQGEVLTCGEEYNMETRAWRRINDMLPDWDGPVRQLIRPSPMIAVVKNQVYVADITTNMVKKYDKSNNTWNVVKSLPVRADSTNGWGLGFRAFGDKLLVIGGNRGINDDVVVFYSWRPEDGNGEGPEWDILSIIERAVYPIWPLTFFLP</sequence>
<name>A0A9Q0L257_9MAGN</name>
<gene>
    <name evidence="3" type="ORF">NE237_031824</name>
</gene>
<evidence type="ECO:0000256" key="2">
    <source>
        <dbReference type="ARBA" id="ARBA00022737"/>
    </source>
</evidence>
<dbReference type="InterPro" id="IPR052439">
    <property type="entry name" value="F-box/Kelch-repeat"/>
</dbReference>
<dbReference type="Gene3D" id="2.120.10.80">
    <property type="entry name" value="Kelch-type beta propeller"/>
    <property type="match status" value="1"/>
</dbReference>
<dbReference type="OrthoDB" id="191037at2759"/>
<dbReference type="Proteomes" id="UP001141806">
    <property type="component" value="Unassembled WGS sequence"/>
</dbReference>
<reference evidence="3" key="1">
    <citation type="journal article" date="2023" name="Plant J.">
        <title>The genome of the king protea, Protea cynaroides.</title>
        <authorList>
            <person name="Chang J."/>
            <person name="Duong T.A."/>
            <person name="Schoeman C."/>
            <person name="Ma X."/>
            <person name="Roodt D."/>
            <person name="Barker N."/>
            <person name="Li Z."/>
            <person name="Van de Peer Y."/>
            <person name="Mizrachi E."/>
        </authorList>
    </citation>
    <scope>NUCLEOTIDE SEQUENCE</scope>
    <source>
        <tissue evidence="3">Young leaves</tissue>
    </source>
</reference>
<accession>A0A9Q0L257</accession>
<dbReference type="SMART" id="SM00612">
    <property type="entry name" value="Kelch"/>
    <property type="match status" value="2"/>
</dbReference>
<dbReference type="Pfam" id="PF01344">
    <property type="entry name" value="Kelch_1"/>
    <property type="match status" value="2"/>
</dbReference>
<dbReference type="PANTHER" id="PTHR46122">
    <property type="entry name" value="GALACTOSE OXIDASE/KELCH REPEAT PROTEIN-RELATED"/>
    <property type="match status" value="1"/>
</dbReference>